<dbReference type="AlphaFoldDB" id="E9J6K3"/>
<sequence>RTAWNILNSKAMLFISSGMEYEQLQTVINCQTAPDMWNKLKAIHEQRSAVNKLQIKQQFFNYRMLETDSIAQHLSKIDTMAQALTDVGENVTEIDKIAKALGSLPFK</sequence>
<proteinExistence type="predicted"/>
<evidence type="ECO:0000313" key="1">
    <source>
        <dbReference type="EMBL" id="EFZ11551.1"/>
    </source>
</evidence>
<dbReference type="HOGENOM" id="CLU_2216573_0_0_1"/>
<protein>
    <recommendedName>
        <fullName evidence="2">Copia protein</fullName>
    </recommendedName>
</protein>
<accession>E9J6K3</accession>
<organism>
    <name type="scientific">Solenopsis invicta</name>
    <name type="common">Red imported fire ant</name>
    <name type="synonym">Solenopsis wagneri</name>
    <dbReference type="NCBI Taxonomy" id="13686"/>
    <lineage>
        <taxon>Eukaryota</taxon>
        <taxon>Metazoa</taxon>
        <taxon>Ecdysozoa</taxon>
        <taxon>Arthropoda</taxon>
        <taxon>Hexapoda</taxon>
        <taxon>Insecta</taxon>
        <taxon>Pterygota</taxon>
        <taxon>Neoptera</taxon>
        <taxon>Endopterygota</taxon>
        <taxon>Hymenoptera</taxon>
        <taxon>Apocrita</taxon>
        <taxon>Aculeata</taxon>
        <taxon>Formicoidea</taxon>
        <taxon>Formicidae</taxon>
        <taxon>Myrmicinae</taxon>
        <taxon>Solenopsis</taxon>
    </lineage>
</organism>
<dbReference type="Pfam" id="PF14223">
    <property type="entry name" value="Retrotran_gag_2"/>
    <property type="match status" value="1"/>
</dbReference>
<gene>
    <name evidence="1" type="ORF">SINV_07938</name>
</gene>
<feature type="non-terminal residue" evidence="1">
    <location>
        <position position="107"/>
    </location>
</feature>
<reference evidence="1" key="1">
    <citation type="journal article" date="2011" name="Proc. Natl. Acad. Sci. U.S.A.">
        <title>The genome of the fire ant Solenopsis invicta.</title>
        <authorList>
            <person name="Wurm Y."/>
            <person name="Wang J."/>
            <person name="Riba-Grognuz O."/>
            <person name="Corona M."/>
            <person name="Nygaard S."/>
            <person name="Hunt B.G."/>
            <person name="Ingram K.K."/>
            <person name="Falquet L."/>
            <person name="Nipitwattanaphon M."/>
            <person name="Gotzek D."/>
            <person name="Dijkstra M.B."/>
            <person name="Oettler J."/>
            <person name="Comtesse F."/>
            <person name="Shih C.J."/>
            <person name="Wu W.J."/>
            <person name="Yang C.C."/>
            <person name="Thomas J."/>
            <person name="Beaudoing E."/>
            <person name="Pradervand S."/>
            <person name="Flegel V."/>
            <person name="Cook E.D."/>
            <person name="Fabbretti R."/>
            <person name="Stockinger H."/>
            <person name="Long L."/>
            <person name="Farmerie W.G."/>
            <person name="Oakey J."/>
            <person name="Boomsma J.J."/>
            <person name="Pamilo P."/>
            <person name="Yi S.V."/>
            <person name="Heinze J."/>
            <person name="Goodisman M.A."/>
            <person name="Farinelli L."/>
            <person name="Harshman K."/>
            <person name="Hulo N."/>
            <person name="Cerutti L."/>
            <person name="Xenarios I."/>
            <person name="Shoemaker D."/>
            <person name="Keller L."/>
        </authorList>
    </citation>
    <scope>NUCLEOTIDE SEQUENCE [LARGE SCALE GENOMIC DNA]</scope>
</reference>
<evidence type="ECO:0008006" key="2">
    <source>
        <dbReference type="Google" id="ProtNLM"/>
    </source>
</evidence>
<feature type="non-terminal residue" evidence="1">
    <location>
        <position position="1"/>
    </location>
</feature>
<name>E9J6K3_SOLIN</name>
<dbReference type="OMA" id="RTAWNIL"/>
<dbReference type="EMBL" id="GL768280">
    <property type="protein sequence ID" value="EFZ11551.1"/>
    <property type="molecule type" value="Genomic_DNA"/>
</dbReference>